<dbReference type="Gene3D" id="3.80.10.10">
    <property type="entry name" value="Ribonuclease Inhibitor"/>
    <property type="match status" value="1"/>
</dbReference>
<dbReference type="PANTHER" id="PTHR36766">
    <property type="entry name" value="PLANT BROAD-SPECTRUM MILDEW RESISTANCE PROTEIN RPW8"/>
    <property type="match status" value="1"/>
</dbReference>
<dbReference type="OrthoDB" id="1431893at2759"/>
<keyword evidence="4" id="KW-0067">ATP-binding</keyword>
<gene>
    <name evidence="7" type="primary">LOC101499030</name>
</gene>
<dbReference type="InterPro" id="IPR032675">
    <property type="entry name" value="LRR_dom_sf"/>
</dbReference>
<dbReference type="Proteomes" id="UP000087171">
    <property type="component" value="Chromosome Ca3"/>
</dbReference>
<dbReference type="GO" id="GO:0005524">
    <property type="term" value="F:ATP binding"/>
    <property type="evidence" value="ECO:0007669"/>
    <property type="project" value="UniProtKB-KW"/>
</dbReference>
<evidence type="ECO:0000313" key="7">
    <source>
        <dbReference type="RefSeq" id="XP_027188218.1"/>
    </source>
</evidence>
<dbReference type="PaxDb" id="3827-XP_004493473.1"/>
<keyword evidence="6" id="KW-1185">Reference proteome</keyword>
<evidence type="ECO:0000256" key="1">
    <source>
        <dbReference type="ARBA" id="ARBA00022737"/>
    </source>
</evidence>
<keyword evidence="1" id="KW-0677">Repeat</keyword>
<dbReference type="PANTHER" id="PTHR36766:SF61">
    <property type="entry name" value="NB-ARC DOMAIN DISEASE RESISTANCE PROTEIN"/>
    <property type="match status" value="1"/>
</dbReference>
<accession>A0A3Q7XMW3</accession>
<organism evidence="6 7">
    <name type="scientific">Cicer arietinum</name>
    <name type="common">Chickpea</name>
    <name type="synonym">Garbanzo</name>
    <dbReference type="NCBI Taxonomy" id="3827"/>
    <lineage>
        <taxon>Eukaryota</taxon>
        <taxon>Viridiplantae</taxon>
        <taxon>Streptophyta</taxon>
        <taxon>Embryophyta</taxon>
        <taxon>Tracheophyta</taxon>
        <taxon>Spermatophyta</taxon>
        <taxon>Magnoliopsida</taxon>
        <taxon>eudicotyledons</taxon>
        <taxon>Gunneridae</taxon>
        <taxon>Pentapetalae</taxon>
        <taxon>rosids</taxon>
        <taxon>fabids</taxon>
        <taxon>Fabales</taxon>
        <taxon>Fabaceae</taxon>
        <taxon>Papilionoideae</taxon>
        <taxon>50 kb inversion clade</taxon>
        <taxon>NPAAA clade</taxon>
        <taxon>Hologalegina</taxon>
        <taxon>IRL clade</taxon>
        <taxon>Cicereae</taxon>
        <taxon>Cicer</taxon>
    </lineage>
</organism>
<dbReference type="Pfam" id="PF18052">
    <property type="entry name" value="Rx_N"/>
    <property type="match status" value="1"/>
</dbReference>
<proteinExistence type="predicted"/>
<reference evidence="7" key="2">
    <citation type="submission" date="2025-08" db="UniProtKB">
        <authorList>
            <consortium name="RefSeq"/>
        </authorList>
    </citation>
    <scope>IDENTIFICATION</scope>
    <source>
        <tissue evidence="7">Etiolated seedlings</tissue>
    </source>
</reference>
<evidence type="ECO:0000256" key="3">
    <source>
        <dbReference type="ARBA" id="ARBA00022821"/>
    </source>
</evidence>
<evidence type="ECO:0000256" key="2">
    <source>
        <dbReference type="ARBA" id="ARBA00022741"/>
    </source>
</evidence>
<dbReference type="GO" id="GO:0006952">
    <property type="term" value="P:defense response"/>
    <property type="evidence" value="ECO:0007669"/>
    <property type="project" value="UniProtKB-KW"/>
</dbReference>
<dbReference type="InterPro" id="IPR041118">
    <property type="entry name" value="Rx_N"/>
</dbReference>
<protein>
    <submittedName>
        <fullName evidence="7">Disease resistance protein RGA1</fullName>
    </submittedName>
</protein>
<sequence length="225" mass="26699">MAEKFVFDIAESLLKKLTSYAYQEVSRAYGVYEDLQRIKDTLTIVKCLLLDAEEKKNQQYALHEWQRQIQYICSDAEYVLEEFELQDKRKQVVKASRSTSMKIQTLRMRNLHLENFLELLTFPRWIEDTTDTLETLIVVNCPNLKNLPKCLITMSRLKRLYIRECPLLRRILLPSDMHHLTALEDLQIYDCPELYKNYQPQCGKYWPMIAHIKSVSIEEPSGEEE</sequence>
<evidence type="ECO:0000313" key="6">
    <source>
        <dbReference type="Proteomes" id="UP000087171"/>
    </source>
</evidence>
<dbReference type="AlphaFoldDB" id="A0A3Q7XMW3"/>
<dbReference type="STRING" id="3827.A0A3Q7XMW3"/>
<reference evidence="6" key="1">
    <citation type="journal article" date="2013" name="Nat. Biotechnol.">
        <title>Draft genome sequence of chickpea (Cicer arietinum) provides a resource for trait improvement.</title>
        <authorList>
            <person name="Varshney R.K."/>
            <person name="Song C."/>
            <person name="Saxena R.K."/>
            <person name="Azam S."/>
            <person name="Yu S."/>
            <person name="Sharpe A.G."/>
            <person name="Cannon S."/>
            <person name="Baek J."/>
            <person name="Rosen B.D."/>
            <person name="Tar'an B."/>
            <person name="Millan T."/>
            <person name="Zhang X."/>
            <person name="Ramsay L.D."/>
            <person name="Iwata A."/>
            <person name="Wang Y."/>
            <person name="Nelson W."/>
            <person name="Farmer A.D."/>
            <person name="Gaur P.M."/>
            <person name="Soderlund C."/>
            <person name="Penmetsa R.V."/>
            <person name="Xu C."/>
            <person name="Bharti A.K."/>
            <person name="He W."/>
            <person name="Winter P."/>
            <person name="Zhao S."/>
            <person name="Hane J.K."/>
            <person name="Carrasquilla-Garcia N."/>
            <person name="Condie J.A."/>
            <person name="Upadhyaya H.D."/>
            <person name="Luo M.C."/>
            <person name="Thudi M."/>
            <person name="Gowda C.L."/>
            <person name="Singh N.P."/>
            <person name="Lichtenzveig J."/>
            <person name="Gali K.K."/>
            <person name="Rubio J."/>
            <person name="Nadarajan N."/>
            <person name="Dolezel J."/>
            <person name="Bansal K.C."/>
            <person name="Xu X."/>
            <person name="Edwards D."/>
            <person name="Zhang G."/>
            <person name="Kahl G."/>
            <person name="Gil J."/>
            <person name="Singh K.B."/>
            <person name="Datta S.K."/>
            <person name="Jackson S.A."/>
            <person name="Wang J."/>
            <person name="Cook D.R."/>
        </authorList>
    </citation>
    <scope>NUCLEOTIDE SEQUENCE [LARGE SCALE GENOMIC DNA]</scope>
    <source>
        <strain evidence="6">cv. CDC Frontier</strain>
    </source>
</reference>
<dbReference type="SUPFAM" id="SSF52047">
    <property type="entry name" value="RNI-like"/>
    <property type="match status" value="1"/>
</dbReference>
<keyword evidence="3" id="KW-0611">Plant defense</keyword>
<dbReference type="RefSeq" id="XP_027188218.1">
    <property type="nucleotide sequence ID" value="XM_027332417.1"/>
</dbReference>
<name>A0A3Q7XMW3_CICAR</name>
<evidence type="ECO:0000256" key="4">
    <source>
        <dbReference type="ARBA" id="ARBA00022840"/>
    </source>
</evidence>
<feature type="domain" description="Disease resistance N-terminal" evidence="5">
    <location>
        <begin position="11"/>
        <end position="96"/>
    </location>
</feature>
<keyword evidence="2" id="KW-0547">Nucleotide-binding</keyword>
<evidence type="ECO:0000259" key="5">
    <source>
        <dbReference type="Pfam" id="PF18052"/>
    </source>
</evidence>